<gene>
    <name evidence="1" type="ORF">IBLFYP30_01430</name>
</gene>
<evidence type="ECO:0000313" key="1">
    <source>
        <dbReference type="EMBL" id="VYT95953.1"/>
    </source>
</evidence>
<proteinExistence type="predicted"/>
<accession>A0A6N3AYJ2</accession>
<sequence length="399" mass="46899">MIIHEKLAHLSKKEIIELMDQYYHKGVRVKKLVEDYKVDCRPNDLHKYFPPIVLDRQCPVCGENFLKKRPSRTEIENWGNPYREIKAKKAYCPCCGHIDDEICGCDACVEKRNKEYIKRETELEKMANEIKIELEKSYTGKVCVDELDFKDRVYLASLLGHALSEDTSVIKSLSECDNPCSCLADGDMDERIIDYLLKRNIIIIDINSLKYALKHGEDENRFMRYKLNVEIDDNNIDTLQELMNPKIDFSDGKNILEGYNLWKEVAINDCMAFLVNEIAKKNVEFCPVKKTEIMMDSMLKHFSIRQVQYIIYKSVNEVSKVYLKNKFNRESFPDIVFRRMIFWDSCMTYRESEVAEYRGGKKFSYNNLHGVLFFKVLGLWDKGLRCVPNIKIIKECVRK</sequence>
<dbReference type="AlphaFoldDB" id="A0A6N3AYJ2"/>
<reference evidence="1" key="1">
    <citation type="submission" date="2019-11" db="EMBL/GenBank/DDBJ databases">
        <authorList>
            <person name="Feng L."/>
        </authorList>
    </citation>
    <scope>NUCLEOTIDE SEQUENCE</scope>
    <source>
        <strain evidence="1">IbartlettiiLFYP30</strain>
    </source>
</reference>
<dbReference type="EMBL" id="CACRUE010000022">
    <property type="protein sequence ID" value="VYT95953.1"/>
    <property type="molecule type" value="Genomic_DNA"/>
</dbReference>
<organism evidence="1">
    <name type="scientific">Intestinibacter bartlettii</name>
    <dbReference type="NCBI Taxonomy" id="261299"/>
    <lineage>
        <taxon>Bacteria</taxon>
        <taxon>Bacillati</taxon>
        <taxon>Bacillota</taxon>
        <taxon>Clostridia</taxon>
        <taxon>Peptostreptococcales</taxon>
        <taxon>Peptostreptococcaceae</taxon>
        <taxon>Intestinibacter</taxon>
    </lineage>
</organism>
<name>A0A6N3AYJ2_9FIRM</name>
<dbReference type="RefSeq" id="WP_024037002.1">
    <property type="nucleotide sequence ID" value="NZ_CACRUE010000022.1"/>
</dbReference>
<protein>
    <submittedName>
        <fullName evidence="1">Uncharacterized protein</fullName>
    </submittedName>
</protein>